<dbReference type="InterPro" id="IPR017972">
    <property type="entry name" value="Cyt_P450_CS"/>
</dbReference>
<dbReference type="FunFam" id="1.10.630.10:FF:000018">
    <property type="entry name" value="Cytochrome P450 monooxygenase"/>
    <property type="match status" value="1"/>
</dbReference>
<dbReference type="PROSITE" id="PS00086">
    <property type="entry name" value="CYTOCHROME_P450"/>
    <property type="match status" value="1"/>
</dbReference>
<dbReference type="AlphaFoldDB" id="A0A561U2V4"/>
<dbReference type="Gene3D" id="1.10.630.10">
    <property type="entry name" value="Cytochrome P450"/>
    <property type="match status" value="1"/>
</dbReference>
<evidence type="ECO:0000256" key="6">
    <source>
        <dbReference type="ARBA" id="ARBA00023002"/>
    </source>
</evidence>
<evidence type="ECO:0000256" key="1">
    <source>
        <dbReference type="ARBA" id="ARBA00004496"/>
    </source>
</evidence>
<sequence>MTTTEPRTYPFNVVEALDLDPIYARLRAQEPLSRVKLPYGEEAWLATRYEDVKAVLGDPRFSRAETLQHDEPRLRPRQQTGGILSMDPPDHTRLRRLVAKAFTQRRVEKLRPRTQEIADGLVDGMIERGGPADLVEEFALPLPIAVICELLGVPFEDRERFRVWSDAFLSTNKLSPEQVTDYMDRMMDYIAGLIAQRRAQPADDLITGLIAARDEQDKLSEDEMVRLAAGILVAGHETTASQIPNFLHVLLTHPDQLERLRADLDCVPAAVEELLRFVPLGVGAGFARYATEDVELGGVLVRAGEPVLSSVGSANRDEAIFENPDELDLARAEASHVGFGHGPHHCLGAQLARLELQVALRTLLTRLPGLGFPNSPEADVAWKTGLLVRGPRRMVVSWQGVR</sequence>
<comment type="similarity">
    <text evidence="2 9">Belongs to the cytochrome P450 family.</text>
</comment>
<evidence type="ECO:0000256" key="8">
    <source>
        <dbReference type="ARBA" id="ARBA00023033"/>
    </source>
</evidence>
<keyword evidence="5 9" id="KW-0479">Metal-binding</keyword>
<protein>
    <submittedName>
        <fullName evidence="10">Cytochrome P450</fullName>
    </submittedName>
</protein>
<dbReference type="InterPro" id="IPR036396">
    <property type="entry name" value="Cyt_P450_sf"/>
</dbReference>
<dbReference type="Proteomes" id="UP000316184">
    <property type="component" value="Unassembled WGS sequence"/>
</dbReference>
<dbReference type="CDD" id="cd11031">
    <property type="entry name" value="Cyp158A-like"/>
    <property type="match status" value="1"/>
</dbReference>
<evidence type="ECO:0000256" key="4">
    <source>
        <dbReference type="ARBA" id="ARBA00022617"/>
    </source>
</evidence>
<evidence type="ECO:0000313" key="11">
    <source>
        <dbReference type="Proteomes" id="UP000316184"/>
    </source>
</evidence>
<accession>A0A561U2V4</accession>
<dbReference type="SUPFAM" id="SSF48264">
    <property type="entry name" value="Cytochrome P450"/>
    <property type="match status" value="1"/>
</dbReference>
<evidence type="ECO:0000256" key="7">
    <source>
        <dbReference type="ARBA" id="ARBA00023004"/>
    </source>
</evidence>
<organism evidence="10 11">
    <name type="scientific">Saccharopolyspora dendranthemae</name>
    <dbReference type="NCBI Taxonomy" id="1181886"/>
    <lineage>
        <taxon>Bacteria</taxon>
        <taxon>Bacillati</taxon>
        <taxon>Actinomycetota</taxon>
        <taxon>Actinomycetes</taxon>
        <taxon>Pseudonocardiales</taxon>
        <taxon>Pseudonocardiaceae</taxon>
        <taxon>Saccharopolyspora</taxon>
    </lineage>
</organism>
<keyword evidence="8 9" id="KW-0503">Monooxygenase</keyword>
<comment type="caution">
    <text evidence="10">The sequence shown here is derived from an EMBL/GenBank/DDBJ whole genome shotgun (WGS) entry which is preliminary data.</text>
</comment>
<dbReference type="PANTHER" id="PTHR46696:SF1">
    <property type="entry name" value="CYTOCHROME P450 YJIB-RELATED"/>
    <property type="match status" value="1"/>
</dbReference>
<dbReference type="GO" id="GO:0005737">
    <property type="term" value="C:cytoplasm"/>
    <property type="evidence" value="ECO:0007669"/>
    <property type="project" value="UniProtKB-SubCell"/>
</dbReference>
<keyword evidence="6 9" id="KW-0560">Oxidoreductase</keyword>
<dbReference type="Pfam" id="PF00067">
    <property type="entry name" value="p450"/>
    <property type="match status" value="1"/>
</dbReference>
<keyword evidence="7 9" id="KW-0408">Iron</keyword>
<dbReference type="PRINTS" id="PR00385">
    <property type="entry name" value="P450"/>
</dbReference>
<dbReference type="GO" id="GO:0016705">
    <property type="term" value="F:oxidoreductase activity, acting on paired donors, with incorporation or reduction of molecular oxygen"/>
    <property type="evidence" value="ECO:0007669"/>
    <property type="project" value="InterPro"/>
</dbReference>
<dbReference type="GO" id="GO:0005506">
    <property type="term" value="F:iron ion binding"/>
    <property type="evidence" value="ECO:0007669"/>
    <property type="project" value="InterPro"/>
</dbReference>
<proteinExistence type="inferred from homology"/>
<dbReference type="GO" id="GO:0004497">
    <property type="term" value="F:monooxygenase activity"/>
    <property type="evidence" value="ECO:0007669"/>
    <property type="project" value="UniProtKB-KW"/>
</dbReference>
<keyword evidence="4 9" id="KW-0349">Heme</keyword>
<dbReference type="GO" id="GO:0020037">
    <property type="term" value="F:heme binding"/>
    <property type="evidence" value="ECO:0007669"/>
    <property type="project" value="InterPro"/>
</dbReference>
<dbReference type="RefSeq" id="WP_145743665.1">
    <property type="nucleotide sequence ID" value="NZ_VIWX01000005.1"/>
</dbReference>
<dbReference type="PRINTS" id="PR00359">
    <property type="entry name" value="BP450"/>
</dbReference>
<evidence type="ECO:0000256" key="9">
    <source>
        <dbReference type="RuleBase" id="RU000461"/>
    </source>
</evidence>
<reference evidence="10 11" key="1">
    <citation type="submission" date="2019-06" db="EMBL/GenBank/DDBJ databases">
        <title>Sequencing the genomes of 1000 actinobacteria strains.</title>
        <authorList>
            <person name="Klenk H.-P."/>
        </authorList>
    </citation>
    <scope>NUCLEOTIDE SEQUENCE [LARGE SCALE GENOMIC DNA]</scope>
    <source>
        <strain evidence="10 11">DSM 46699</strain>
    </source>
</reference>
<evidence type="ECO:0000256" key="5">
    <source>
        <dbReference type="ARBA" id="ARBA00022723"/>
    </source>
</evidence>
<evidence type="ECO:0000256" key="3">
    <source>
        <dbReference type="ARBA" id="ARBA00022490"/>
    </source>
</evidence>
<dbReference type="InterPro" id="IPR002397">
    <property type="entry name" value="Cyt_P450_B"/>
</dbReference>
<gene>
    <name evidence="10" type="ORF">FHU35_15548</name>
</gene>
<evidence type="ECO:0000256" key="2">
    <source>
        <dbReference type="ARBA" id="ARBA00010617"/>
    </source>
</evidence>
<dbReference type="InterPro" id="IPR001128">
    <property type="entry name" value="Cyt_P450"/>
</dbReference>
<keyword evidence="11" id="KW-1185">Reference proteome</keyword>
<comment type="subcellular location">
    <subcellularLocation>
        <location evidence="1">Cytoplasm</location>
    </subcellularLocation>
</comment>
<dbReference type="OrthoDB" id="141712at2"/>
<evidence type="ECO:0000313" key="10">
    <source>
        <dbReference type="EMBL" id="TWF93692.1"/>
    </source>
</evidence>
<dbReference type="EMBL" id="VIWX01000005">
    <property type="protein sequence ID" value="TWF93692.1"/>
    <property type="molecule type" value="Genomic_DNA"/>
</dbReference>
<dbReference type="PANTHER" id="PTHR46696">
    <property type="entry name" value="P450, PUTATIVE (EUROFUNG)-RELATED"/>
    <property type="match status" value="1"/>
</dbReference>
<keyword evidence="3" id="KW-0963">Cytoplasm</keyword>
<name>A0A561U2V4_9PSEU</name>